<feature type="region of interest" description="Disordered" evidence="1">
    <location>
        <begin position="109"/>
        <end position="137"/>
    </location>
</feature>
<accession>A0AAV1HTG9</accession>
<comment type="caution">
    <text evidence="2">The sequence shown here is derived from an EMBL/GenBank/DDBJ whole genome shotgun (WGS) entry which is preliminary data.</text>
</comment>
<reference evidence="2 3" key="1">
    <citation type="submission" date="2023-10" db="EMBL/GenBank/DDBJ databases">
        <authorList>
            <person name="Maclean D."/>
            <person name="Macfadyen A."/>
        </authorList>
    </citation>
    <scope>NUCLEOTIDE SEQUENCE [LARGE SCALE GENOMIC DNA]</scope>
</reference>
<keyword evidence="3" id="KW-1185">Reference proteome</keyword>
<evidence type="ECO:0000256" key="1">
    <source>
        <dbReference type="SAM" id="MobiDB-lite"/>
    </source>
</evidence>
<dbReference type="Proteomes" id="UP001314263">
    <property type="component" value="Unassembled WGS sequence"/>
</dbReference>
<dbReference type="AlphaFoldDB" id="A0AAV1HTG9"/>
<feature type="region of interest" description="Disordered" evidence="1">
    <location>
        <begin position="1"/>
        <end position="45"/>
    </location>
</feature>
<evidence type="ECO:0000313" key="2">
    <source>
        <dbReference type="EMBL" id="CAK0740247.1"/>
    </source>
</evidence>
<gene>
    <name evidence="2" type="ORF">CVIRNUC_001236</name>
</gene>
<feature type="compositionally biased region" description="Low complexity" evidence="1">
    <location>
        <begin position="7"/>
        <end position="22"/>
    </location>
</feature>
<organism evidence="2 3">
    <name type="scientific">Coccomyxa viridis</name>
    <dbReference type="NCBI Taxonomy" id="1274662"/>
    <lineage>
        <taxon>Eukaryota</taxon>
        <taxon>Viridiplantae</taxon>
        <taxon>Chlorophyta</taxon>
        <taxon>core chlorophytes</taxon>
        <taxon>Trebouxiophyceae</taxon>
        <taxon>Trebouxiophyceae incertae sedis</taxon>
        <taxon>Coccomyxaceae</taxon>
        <taxon>Coccomyxa</taxon>
    </lineage>
</organism>
<proteinExistence type="predicted"/>
<dbReference type="EMBL" id="CAUYUE010000002">
    <property type="protein sequence ID" value="CAK0740247.1"/>
    <property type="molecule type" value="Genomic_DNA"/>
</dbReference>
<protein>
    <submittedName>
        <fullName evidence="2">Uncharacterized protein</fullName>
    </submittedName>
</protein>
<feature type="region of interest" description="Disordered" evidence="1">
    <location>
        <begin position="197"/>
        <end position="224"/>
    </location>
</feature>
<sequence>MAAQAISNASLLSSSRNVSVRSAPRRGSRAAVRPFAAHARQEESSTVNGVQKLMNAGAKTLLALSAAQLMASGAAFALEPPNKNENADFGPNEVDTKKIEEVSVAADNPYDTAAPGRSGTTFGQGAPGNDTKDGGAVNEDAVKDDALKASSVVDKVKGLLPFQTLPVFDLASDTADLGPNEVTKDSIKDVAENVKDGIDTASPGRAGTVGGKAGQSAPGGDVGDLKNKAEDTAKKAKGKLFGLFHISAFDLADSGADVKQAAQDVKNSVGNANGGGQDILEKGIRGALDRAPDNLSNPKGSPYTEKAAEAIQGVFKQ</sequence>
<evidence type="ECO:0000313" key="3">
    <source>
        <dbReference type="Proteomes" id="UP001314263"/>
    </source>
</evidence>
<name>A0AAV1HTG9_9CHLO</name>